<reference evidence="7 8" key="1">
    <citation type="submission" date="2024-05" db="EMBL/GenBank/DDBJ databases">
        <authorList>
            <person name="Duchaud E."/>
        </authorList>
    </citation>
    <scope>NUCLEOTIDE SEQUENCE [LARGE SCALE GENOMIC DNA]</scope>
    <source>
        <strain evidence="7">Ena-SAMPLE-TAB-13-05-2024-13:56:06:370-140302</strain>
    </source>
</reference>
<dbReference type="Proteomes" id="UP001497416">
    <property type="component" value="Unassembled WGS sequence"/>
</dbReference>
<dbReference type="RefSeq" id="WP_348710060.1">
    <property type="nucleotide sequence ID" value="NZ_CAXIXY010000003.1"/>
</dbReference>
<keyword evidence="3 6" id="KW-0812">Transmembrane</keyword>
<evidence type="ECO:0000256" key="6">
    <source>
        <dbReference type="SAM" id="Phobius"/>
    </source>
</evidence>
<evidence type="ECO:0000313" key="8">
    <source>
        <dbReference type="Proteomes" id="UP001497416"/>
    </source>
</evidence>
<keyword evidence="5 6" id="KW-0472">Membrane</keyword>
<accession>A0ABP1EEJ3</accession>
<dbReference type="Pfam" id="PF04241">
    <property type="entry name" value="DUF423"/>
    <property type="match status" value="1"/>
</dbReference>
<dbReference type="InterPro" id="IPR006696">
    <property type="entry name" value="DUF423"/>
</dbReference>
<sequence>MYKNLTIITLLGALTIILGAFGAHALKETLSPEALQSFETAVRYQMYHVLLLIMVNLTEHFSIAFKRKITWVFLIGILLFSGSIYAIYLGKIPVNYIWFVTPLGGLVLIIGWFLLSYQLFKRSRGK</sequence>
<evidence type="ECO:0000256" key="1">
    <source>
        <dbReference type="ARBA" id="ARBA00004141"/>
    </source>
</evidence>
<feature type="transmembrane region" description="Helical" evidence="6">
    <location>
        <begin position="41"/>
        <end position="57"/>
    </location>
</feature>
<name>A0ABP1EEJ3_9FLAO</name>
<keyword evidence="8" id="KW-1185">Reference proteome</keyword>
<proteinExistence type="inferred from homology"/>
<evidence type="ECO:0008006" key="9">
    <source>
        <dbReference type="Google" id="ProtNLM"/>
    </source>
</evidence>
<feature type="transmembrane region" description="Helical" evidence="6">
    <location>
        <begin position="69"/>
        <end position="90"/>
    </location>
</feature>
<evidence type="ECO:0000256" key="3">
    <source>
        <dbReference type="ARBA" id="ARBA00022692"/>
    </source>
</evidence>
<comment type="caution">
    <text evidence="7">The sequence shown here is derived from an EMBL/GenBank/DDBJ whole genome shotgun (WGS) entry which is preliminary data.</text>
</comment>
<evidence type="ECO:0000256" key="4">
    <source>
        <dbReference type="ARBA" id="ARBA00022989"/>
    </source>
</evidence>
<dbReference type="PANTHER" id="PTHR43461">
    <property type="entry name" value="TRANSMEMBRANE PROTEIN 256"/>
    <property type="match status" value="1"/>
</dbReference>
<comment type="subcellular location">
    <subcellularLocation>
        <location evidence="1">Membrane</location>
        <topology evidence="1">Multi-pass membrane protein</topology>
    </subcellularLocation>
</comment>
<evidence type="ECO:0000256" key="2">
    <source>
        <dbReference type="ARBA" id="ARBA00009694"/>
    </source>
</evidence>
<dbReference type="EMBL" id="CAXIXY010000003">
    <property type="protein sequence ID" value="CAL2077085.1"/>
    <property type="molecule type" value="Genomic_DNA"/>
</dbReference>
<gene>
    <name evidence="7" type="ORF">T190607A01A_10471</name>
</gene>
<evidence type="ECO:0000256" key="5">
    <source>
        <dbReference type="ARBA" id="ARBA00023136"/>
    </source>
</evidence>
<dbReference type="PANTHER" id="PTHR43461:SF1">
    <property type="entry name" value="TRANSMEMBRANE PROTEIN 256"/>
    <property type="match status" value="1"/>
</dbReference>
<evidence type="ECO:0000313" key="7">
    <source>
        <dbReference type="EMBL" id="CAL2077085.1"/>
    </source>
</evidence>
<protein>
    <recommendedName>
        <fullName evidence="9">DUF423 domain-containing protein</fullName>
    </recommendedName>
</protein>
<feature type="transmembrane region" description="Helical" evidence="6">
    <location>
        <begin position="96"/>
        <end position="120"/>
    </location>
</feature>
<keyword evidence="4 6" id="KW-1133">Transmembrane helix</keyword>
<organism evidence="7 8">
    <name type="scientific">Tenacibaculum platacis</name>
    <dbReference type="NCBI Taxonomy" id="3137852"/>
    <lineage>
        <taxon>Bacteria</taxon>
        <taxon>Pseudomonadati</taxon>
        <taxon>Bacteroidota</taxon>
        <taxon>Flavobacteriia</taxon>
        <taxon>Flavobacteriales</taxon>
        <taxon>Flavobacteriaceae</taxon>
        <taxon>Tenacibaculum</taxon>
    </lineage>
</organism>
<comment type="similarity">
    <text evidence="2">Belongs to the UPF0382 family.</text>
</comment>